<protein>
    <submittedName>
        <fullName evidence="3">Uncharacterized protein</fullName>
    </submittedName>
</protein>
<dbReference type="Proteomes" id="UP000887565">
    <property type="component" value="Unplaced"/>
</dbReference>
<evidence type="ECO:0000313" key="2">
    <source>
        <dbReference type="Proteomes" id="UP000887565"/>
    </source>
</evidence>
<organism evidence="2 3">
    <name type="scientific">Romanomermis culicivorax</name>
    <name type="common">Nematode worm</name>
    <dbReference type="NCBI Taxonomy" id="13658"/>
    <lineage>
        <taxon>Eukaryota</taxon>
        <taxon>Metazoa</taxon>
        <taxon>Ecdysozoa</taxon>
        <taxon>Nematoda</taxon>
        <taxon>Enoplea</taxon>
        <taxon>Dorylaimia</taxon>
        <taxon>Mermithida</taxon>
        <taxon>Mermithoidea</taxon>
        <taxon>Mermithidae</taxon>
        <taxon>Romanomermis</taxon>
    </lineage>
</organism>
<keyword evidence="2" id="KW-1185">Reference proteome</keyword>
<evidence type="ECO:0000313" key="3">
    <source>
        <dbReference type="WBParaSite" id="nRc.2.0.1.t47555-RA"/>
    </source>
</evidence>
<proteinExistence type="predicted"/>
<reference evidence="3" key="1">
    <citation type="submission" date="2022-11" db="UniProtKB">
        <authorList>
            <consortium name="WormBaseParasite"/>
        </authorList>
    </citation>
    <scope>IDENTIFICATION</scope>
</reference>
<name>A0A915L8V4_ROMCU</name>
<accession>A0A915L8V4</accession>
<keyword evidence="1" id="KW-0175">Coiled coil</keyword>
<dbReference type="WBParaSite" id="nRc.2.0.1.t47555-RA">
    <property type="protein sequence ID" value="nRc.2.0.1.t47555-RA"/>
    <property type="gene ID" value="nRc.2.0.1.g47555"/>
</dbReference>
<dbReference type="AlphaFoldDB" id="A0A915L8V4"/>
<feature type="coiled-coil region" evidence="1">
    <location>
        <begin position="2"/>
        <end position="64"/>
    </location>
</feature>
<evidence type="ECO:0000256" key="1">
    <source>
        <dbReference type="SAM" id="Coils"/>
    </source>
</evidence>
<sequence>ENEDLKEKLSNAETNLLRCENLYNKNAKEKSDLHQALTDLKLKNEQLSREIESIKRSHQSQSNDLSNFRPLKWRSDRDLYASSVKLGVKGDFRTSGGGGVGRITNPYCPVCRNTKRDKSRIKDRVSFVKSGIDSAVDSGYTDRDSSPESVKKIPVTLHQHDNQEVRRLKSSLHKLKLKSEISRLTIENSSLKQRAPDAHCQCRTDFPKRIKSTKTTTINDRRILDENEELRKKNRDLQLEIE</sequence>